<evidence type="ECO:0000313" key="2">
    <source>
        <dbReference type="Proteomes" id="UP001341840"/>
    </source>
</evidence>
<sequence length="123" mass="14636">MWRLRDMRRKAPELDYVMELSDRLAGIEEGVAMANYRGARNEILLLCMKAAMPPEKEKWLIKCWQQLSRSTPMCIFPQRVWWTSPRFLHLIRRLTKLLLLLEKDRFRVLGPTQEPSPTKLTPQ</sequence>
<dbReference type="EMBL" id="JASCZI010152009">
    <property type="protein sequence ID" value="MED6175160.1"/>
    <property type="molecule type" value="Genomic_DNA"/>
</dbReference>
<protein>
    <submittedName>
        <fullName evidence="1">Uncharacterized protein</fullName>
    </submittedName>
</protein>
<organism evidence="1 2">
    <name type="scientific">Stylosanthes scabra</name>
    <dbReference type="NCBI Taxonomy" id="79078"/>
    <lineage>
        <taxon>Eukaryota</taxon>
        <taxon>Viridiplantae</taxon>
        <taxon>Streptophyta</taxon>
        <taxon>Embryophyta</taxon>
        <taxon>Tracheophyta</taxon>
        <taxon>Spermatophyta</taxon>
        <taxon>Magnoliopsida</taxon>
        <taxon>eudicotyledons</taxon>
        <taxon>Gunneridae</taxon>
        <taxon>Pentapetalae</taxon>
        <taxon>rosids</taxon>
        <taxon>fabids</taxon>
        <taxon>Fabales</taxon>
        <taxon>Fabaceae</taxon>
        <taxon>Papilionoideae</taxon>
        <taxon>50 kb inversion clade</taxon>
        <taxon>dalbergioids sensu lato</taxon>
        <taxon>Dalbergieae</taxon>
        <taxon>Pterocarpus clade</taxon>
        <taxon>Stylosanthes</taxon>
    </lineage>
</organism>
<name>A0ABU6VRY2_9FABA</name>
<dbReference type="Proteomes" id="UP001341840">
    <property type="component" value="Unassembled WGS sequence"/>
</dbReference>
<comment type="caution">
    <text evidence="1">The sequence shown here is derived from an EMBL/GenBank/DDBJ whole genome shotgun (WGS) entry which is preliminary data.</text>
</comment>
<keyword evidence="2" id="KW-1185">Reference proteome</keyword>
<gene>
    <name evidence="1" type="ORF">PIB30_075746</name>
</gene>
<reference evidence="1 2" key="1">
    <citation type="journal article" date="2023" name="Plants (Basel)">
        <title>Bridging the Gap: Combining Genomics and Transcriptomics Approaches to Understand Stylosanthes scabra, an Orphan Legume from the Brazilian Caatinga.</title>
        <authorList>
            <person name="Ferreira-Neto J.R.C."/>
            <person name="da Silva M.D."/>
            <person name="Binneck E."/>
            <person name="de Melo N.F."/>
            <person name="da Silva R.H."/>
            <person name="de Melo A.L.T.M."/>
            <person name="Pandolfi V."/>
            <person name="Bustamante F.O."/>
            <person name="Brasileiro-Vidal A.C."/>
            <person name="Benko-Iseppon A.M."/>
        </authorList>
    </citation>
    <scope>NUCLEOTIDE SEQUENCE [LARGE SCALE GENOMIC DNA]</scope>
    <source>
        <tissue evidence="1">Leaves</tissue>
    </source>
</reference>
<proteinExistence type="predicted"/>
<evidence type="ECO:0000313" key="1">
    <source>
        <dbReference type="EMBL" id="MED6175160.1"/>
    </source>
</evidence>
<accession>A0ABU6VRY2</accession>